<dbReference type="AlphaFoldDB" id="A0A812SDE9"/>
<gene>
    <name evidence="1" type="ORF">SNAT2548_LOCUS26408</name>
</gene>
<name>A0A812SDE9_9DINO</name>
<organism evidence="1 2">
    <name type="scientific">Symbiodinium natans</name>
    <dbReference type="NCBI Taxonomy" id="878477"/>
    <lineage>
        <taxon>Eukaryota</taxon>
        <taxon>Sar</taxon>
        <taxon>Alveolata</taxon>
        <taxon>Dinophyceae</taxon>
        <taxon>Suessiales</taxon>
        <taxon>Symbiodiniaceae</taxon>
        <taxon>Symbiodinium</taxon>
    </lineage>
</organism>
<dbReference type="Proteomes" id="UP000604046">
    <property type="component" value="Unassembled WGS sequence"/>
</dbReference>
<reference evidence="1" key="1">
    <citation type="submission" date="2021-02" db="EMBL/GenBank/DDBJ databases">
        <authorList>
            <person name="Dougan E. K."/>
            <person name="Rhodes N."/>
            <person name="Thang M."/>
            <person name="Chan C."/>
        </authorList>
    </citation>
    <scope>NUCLEOTIDE SEQUENCE</scope>
</reference>
<evidence type="ECO:0000313" key="1">
    <source>
        <dbReference type="EMBL" id="CAE7470713.1"/>
    </source>
</evidence>
<keyword evidence="2" id="KW-1185">Reference proteome</keyword>
<dbReference type="EMBL" id="CAJNDS010002430">
    <property type="protein sequence ID" value="CAE7470713.1"/>
    <property type="molecule type" value="Genomic_DNA"/>
</dbReference>
<comment type="caution">
    <text evidence="1">The sequence shown here is derived from an EMBL/GenBank/DDBJ whole genome shotgun (WGS) entry which is preliminary data.</text>
</comment>
<evidence type="ECO:0000313" key="2">
    <source>
        <dbReference type="Proteomes" id="UP000604046"/>
    </source>
</evidence>
<protein>
    <submittedName>
        <fullName evidence="1">Uncharacterized protein</fullName>
    </submittedName>
</protein>
<sequence>MSERKLWKKRSGWGFWAPDQALGFASAWGDVTSEHSVALRALAPSAPIWLRLRSIVETVPFVLRASAKACGEGMVQVRSWRLWGSTRGRLYIGLGLARGCCMGLPEPPAIPGSDLLLQSEFQIYAMPLLHLVTNLKKNSTLEGNTSSTKINYSTK</sequence>
<accession>A0A812SDE9</accession>
<proteinExistence type="predicted"/>